<comment type="caution">
    <text evidence="2">The sequence shown here is derived from an EMBL/GenBank/DDBJ whole genome shotgun (WGS) entry which is preliminary data.</text>
</comment>
<feature type="domain" description="HTH luxR-type" evidence="1">
    <location>
        <begin position="71"/>
        <end position="98"/>
    </location>
</feature>
<dbReference type="GO" id="GO:0006355">
    <property type="term" value="P:regulation of DNA-templated transcription"/>
    <property type="evidence" value="ECO:0007669"/>
    <property type="project" value="InterPro"/>
</dbReference>
<reference evidence="2" key="1">
    <citation type="journal article" date="2015" name="Nature">
        <title>Complex archaea that bridge the gap between prokaryotes and eukaryotes.</title>
        <authorList>
            <person name="Spang A."/>
            <person name="Saw J.H."/>
            <person name="Jorgensen S.L."/>
            <person name="Zaremba-Niedzwiedzka K."/>
            <person name="Martijn J."/>
            <person name="Lind A.E."/>
            <person name="van Eijk R."/>
            <person name="Schleper C."/>
            <person name="Guy L."/>
            <person name="Ettema T.J."/>
        </authorList>
    </citation>
    <scope>NUCLEOTIDE SEQUENCE</scope>
</reference>
<evidence type="ECO:0000259" key="1">
    <source>
        <dbReference type="PROSITE" id="PS00622"/>
    </source>
</evidence>
<proteinExistence type="predicted"/>
<dbReference type="Pfam" id="PF00196">
    <property type="entry name" value="GerE"/>
    <property type="match status" value="1"/>
</dbReference>
<dbReference type="PROSITE" id="PS00622">
    <property type="entry name" value="HTH_LUXR_1"/>
    <property type="match status" value="1"/>
</dbReference>
<organism evidence="2">
    <name type="scientific">marine sediment metagenome</name>
    <dbReference type="NCBI Taxonomy" id="412755"/>
    <lineage>
        <taxon>unclassified sequences</taxon>
        <taxon>metagenomes</taxon>
        <taxon>ecological metagenomes</taxon>
    </lineage>
</organism>
<dbReference type="GO" id="GO:0003677">
    <property type="term" value="F:DNA binding"/>
    <property type="evidence" value="ECO:0007669"/>
    <property type="project" value="InterPro"/>
</dbReference>
<dbReference type="InterPro" id="IPR000792">
    <property type="entry name" value="Tscrpt_reg_LuxR_C"/>
</dbReference>
<dbReference type="InterPro" id="IPR016032">
    <property type="entry name" value="Sig_transdc_resp-reg_C-effctor"/>
</dbReference>
<protein>
    <recommendedName>
        <fullName evidence="1">HTH luxR-type domain-containing protein</fullName>
    </recommendedName>
</protein>
<gene>
    <name evidence="2" type="ORF">LCGC14_1208550</name>
</gene>
<dbReference type="AlphaFoldDB" id="A0A0F9LJ51"/>
<accession>A0A0F9LJ51</accession>
<name>A0A0F9LJ51_9ZZZZ</name>
<dbReference type="Gene3D" id="1.10.10.10">
    <property type="entry name" value="Winged helix-like DNA-binding domain superfamily/Winged helix DNA-binding domain"/>
    <property type="match status" value="1"/>
</dbReference>
<sequence>MSWIVQNLLFDRYRIKESIYKRNDMSNSYDLDFNSEEYNGLLLVEKKISELLNSKILSKRDVRIMELLSQGNIYSDIADELKMSKNSIKKSFLNSCNKIAFSLGGEFTDYGYMNYMIKKYKLKGKEIKKLEELIIKRKRIRS</sequence>
<dbReference type="InterPro" id="IPR036388">
    <property type="entry name" value="WH-like_DNA-bd_sf"/>
</dbReference>
<evidence type="ECO:0000313" key="2">
    <source>
        <dbReference type="EMBL" id="KKM93423.1"/>
    </source>
</evidence>
<dbReference type="SUPFAM" id="SSF46894">
    <property type="entry name" value="C-terminal effector domain of the bipartite response regulators"/>
    <property type="match status" value="1"/>
</dbReference>
<dbReference type="EMBL" id="LAZR01006266">
    <property type="protein sequence ID" value="KKM93423.1"/>
    <property type="molecule type" value="Genomic_DNA"/>
</dbReference>